<dbReference type="STRING" id="75743.A0A401NZN7"/>
<evidence type="ECO:0000313" key="3">
    <source>
        <dbReference type="Proteomes" id="UP000288216"/>
    </source>
</evidence>
<dbReference type="EMBL" id="BFAA01005654">
    <property type="protein sequence ID" value="GCB66320.1"/>
    <property type="molecule type" value="Genomic_DNA"/>
</dbReference>
<feature type="non-terminal residue" evidence="2">
    <location>
        <position position="1"/>
    </location>
</feature>
<dbReference type="PANTHER" id="PTHR12533:SF4">
    <property type="entry name" value="NUCLEAR FACTOR OF ACTIVATED T-CELLS, CYTOPLASMIC 2"/>
    <property type="match status" value="1"/>
</dbReference>
<dbReference type="InterPro" id="IPR014756">
    <property type="entry name" value="Ig_E-set"/>
</dbReference>
<dbReference type="GO" id="GO:0033173">
    <property type="term" value="P:calcineurin-NFAT signaling cascade"/>
    <property type="evidence" value="ECO:0007669"/>
    <property type="project" value="TreeGrafter"/>
</dbReference>
<dbReference type="AlphaFoldDB" id="A0A401NZN7"/>
<dbReference type="GO" id="GO:0000981">
    <property type="term" value="F:DNA-binding transcription factor activity, RNA polymerase II-specific"/>
    <property type="evidence" value="ECO:0007669"/>
    <property type="project" value="TreeGrafter"/>
</dbReference>
<dbReference type="Proteomes" id="UP000288216">
    <property type="component" value="Unassembled WGS sequence"/>
</dbReference>
<protein>
    <recommendedName>
        <fullName evidence="1">IPT/TIG domain-containing protein</fullName>
    </recommendedName>
</protein>
<name>A0A401NZN7_SCYTO</name>
<dbReference type="InterPro" id="IPR013783">
    <property type="entry name" value="Ig-like_fold"/>
</dbReference>
<dbReference type="Pfam" id="PF16179">
    <property type="entry name" value="RHD_dimer"/>
    <property type="match status" value="1"/>
</dbReference>
<keyword evidence="3" id="KW-1185">Reference proteome</keyword>
<organism evidence="2 3">
    <name type="scientific">Scyliorhinus torazame</name>
    <name type="common">Cloudy catshark</name>
    <name type="synonym">Catulus torazame</name>
    <dbReference type="NCBI Taxonomy" id="75743"/>
    <lineage>
        <taxon>Eukaryota</taxon>
        <taxon>Metazoa</taxon>
        <taxon>Chordata</taxon>
        <taxon>Craniata</taxon>
        <taxon>Vertebrata</taxon>
        <taxon>Chondrichthyes</taxon>
        <taxon>Elasmobranchii</taxon>
        <taxon>Galeomorphii</taxon>
        <taxon>Galeoidea</taxon>
        <taxon>Carcharhiniformes</taxon>
        <taxon>Scyliorhinidae</taxon>
        <taxon>Scyliorhinus</taxon>
    </lineage>
</organism>
<proteinExistence type="predicted"/>
<accession>A0A401NZN7</accession>
<dbReference type="GO" id="GO:0000978">
    <property type="term" value="F:RNA polymerase II cis-regulatory region sequence-specific DNA binding"/>
    <property type="evidence" value="ECO:0007669"/>
    <property type="project" value="TreeGrafter"/>
</dbReference>
<dbReference type="InterPro" id="IPR008366">
    <property type="entry name" value="NFAT"/>
</dbReference>
<evidence type="ECO:0000313" key="2">
    <source>
        <dbReference type="EMBL" id="GCB66320.1"/>
    </source>
</evidence>
<comment type="caution">
    <text evidence="2">The sequence shown here is derived from an EMBL/GenBank/DDBJ whole genome shotgun (WGS) entry which is preliminary data.</text>
</comment>
<gene>
    <name evidence="2" type="ORF">scyTo_0011992</name>
</gene>
<dbReference type="GO" id="GO:0005667">
    <property type="term" value="C:transcription regulator complex"/>
    <property type="evidence" value="ECO:0007669"/>
    <property type="project" value="TreeGrafter"/>
</dbReference>
<dbReference type="PANTHER" id="PTHR12533">
    <property type="entry name" value="NFAT"/>
    <property type="match status" value="1"/>
</dbReference>
<dbReference type="SMART" id="SM00429">
    <property type="entry name" value="IPT"/>
    <property type="match status" value="1"/>
</dbReference>
<dbReference type="PRINTS" id="PR01789">
    <property type="entry name" value="NUCFACTORATC"/>
</dbReference>
<feature type="domain" description="IPT/TIG" evidence="1">
    <location>
        <begin position="7"/>
        <end position="106"/>
    </location>
</feature>
<reference evidence="2 3" key="1">
    <citation type="journal article" date="2018" name="Nat. Ecol. Evol.">
        <title>Shark genomes provide insights into elasmobranch evolution and the origin of vertebrates.</title>
        <authorList>
            <person name="Hara Y"/>
            <person name="Yamaguchi K"/>
            <person name="Onimaru K"/>
            <person name="Kadota M"/>
            <person name="Koyanagi M"/>
            <person name="Keeley SD"/>
            <person name="Tatsumi K"/>
            <person name="Tanaka K"/>
            <person name="Motone F"/>
            <person name="Kageyama Y"/>
            <person name="Nozu R"/>
            <person name="Adachi N"/>
            <person name="Nishimura O"/>
            <person name="Nakagawa R"/>
            <person name="Tanegashima C"/>
            <person name="Kiyatake I"/>
            <person name="Matsumoto R"/>
            <person name="Murakumo K"/>
            <person name="Nishida K"/>
            <person name="Terakita A"/>
            <person name="Kuratani S"/>
            <person name="Sato K"/>
            <person name="Hyodo S Kuraku.S."/>
        </authorList>
    </citation>
    <scope>NUCLEOTIDE SEQUENCE [LARGE SCALE GENOMIC DNA]</scope>
</reference>
<evidence type="ECO:0000259" key="1">
    <source>
        <dbReference type="SMART" id="SM00429"/>
    </source>
</evidence>
<dbReference type="SUPFAM" id="SSF81296">
    <property type="entry name" value="E set domains"/>
    <property type="match status" value="1"/>
</dbReference>
<sequence>QRSAHELPMVEKQSTDNCFVTGGQRMILTGQNFTTESKVLFTEKTPDGQQIWEVEATVDKDKSQPSILFVEIPRYRNQHIRTAAKVNFCVVNGKRKRSQPQRFTYLPAVPIIKTEPNDECEDVIPNQYAAVIQQQQQTSNAVQKVSKNGTSPTQLTSLILDQQEKEPTVTGVTVKQEPQNLDQAYLDDETTWDFFQRLEHFNKLMKL</sequence>
<dbReference type="Gene3D" id="2.60.40.10">
    <property type="entry name" value="Immunoglobulins"/>
    <property type="match status" value="1"/>
</dbReference>
<dbReference type="InterPro" id="IPR032397">
    <property type="entry name" value="RHD_dimer"/>
</dbReference>
<dbReference type="OrthoDB" id="5346094at2759"/>
<dbReference type="InterPro" id="IPR002909">
    <property type="entry name" value="IPT_dom"/>
</dbReference>
<dbReference type="FunFam" id="2.60.40.10:FF:000040">
    <property type="entry name" value="Nuclear factor of activated T-cells, cytoplasmic, calcineurin-dependent 2"/>
    <property type="match status" value="1"/>
</dbReference>